<keyword evidence="4" id="KW-0732">Signal</keyword>
<accession>A0A507BJN3</accession>
<reference evidence="6 7" key="1">
    <citation type="submission" date="2019-06" db="EMBL/GenBank/DDBJ databases">
        <title>Draft genome sequence of the filamentous fungus Phialemoniopsis curvata isolated from diesel fuel.</title>
        <authorList>
            <person name="Varaljay V.A."/>
            <person name="Lyon W.J."/>
            <person name="Crouch A.L."/>
            <person name="Drake C.E."/>
            <person name="Hollomon J.M."/>
            <person name="Nadeau L.J."/>
            <person name="Nunn H.S."/>
            <person name="Stevenson B.S."/>
            <person name="Bojanowski C.L."/>
            <person name="Crookes-Goodson W.J."/>
        </authorList>
    </citation>
    <scope>NUCLEOTIDE SEQUENCE [LARGE SCALE GENOMIC DNA]</scope>
    <source>
        <strain evidence="6 7">D216</strain>
    </source>
</reference>
<dbReference type="GO" id="GO:0050660">
    <property type="term" value="F:flavin adenine dinucleotide binding"/>
    <property type="evidence" value="ECO:0007669"/>
    <property type="project" value="InterPro"/>
</dbReference>
<dbReference type="EMBL" id="SKBQ01000148">
    <property type="protein sequence ID" value="TPX17271.1"/>
    <property type="molecule type" value="Genomic_DNA"/>
</dbReference>
<dbReference type="InterPro" id="IPR036188">
    <property type="entry name" value="FAD/NAD-bd_sf"/>
</dbReference>
<dbReference type="OrthoDB" id="269227at2759"/>
<feature type="active site" description="Proton acceptor" evidence="2">
    <location>
        <position position="626"/>
    </location>
</feature>
<dbReference type="PROSITE" id="PS51257">
    <property type="entry name" value="PROKAR_LIPOPROTEIN"/>
    <property type="match status" value="1"/>
</dbReference>
<dbReference type="STRING" id="1093900.A0A507BJN3"/>
<comment type="similarity">
    <text evidence="1">Belongs to the GMC oxidoreductase family.</text>
</comment>
<feature type="active site" description="Proton donor" evidence="2">
    <location>
        <position position="583"/>
    </location>
</feature>
<feature type="chain" id="PRO_5021239852" description="Glucose-methanol-choline oxidoreductase N-terminal domain-containing protein" evidence="4">
    <location>
        <begin position="26"/>
        <end position="647"/>
    </location>
</feature>
<dbReference type="PROSITE" id="PS00624">
    <property type="entry name" value="GMC_OXRED_2"/>
    <property type="match status" value="1"/>
</dbReference>
<dbReference type="GO" id="GO:0044550">
    <property type="term" value="P:secondary metabolite biosynthetic process"/>
    <property type="evidence" value="ECO:0007669"/>
    <property type="project" value="TreeGrafter"/>
</dbReference>
<feature type="binding site" evidence="3">
    <location>
        <position position="291"/>
    </location>
    <ligand>
        <name>FAD</name>
        <dbReference type="ChEBI" id="CHEBI:57692"/>
    </ligand>
</feature>
<evidence type="ECO:0000313" key="7">
    <source>
        <dbReference type="Proteomes" id="UP000319257"/>
    </source>
</evidence>
<proteinExistence type="inferred from homology"/>
<keyword evidence="7" id="KW-1185">Reference proteome</keyword>
<feature type="signal peptide" evidence="4">
    <location>
        <begin position="1"/>
        <end position="25"/>
    </location>
</feature>
<evidence type="ECO:0000256" key="3">
    <source>
        <dbReference type="PIRSR" id="PIRSR000137-2"/>
    </source>
</evidence>
<dbReference type="Gene3D" id="3.30.560.10">
    <property type="entry name" value="Glucose Oxidase, domain 3"/>
    <property type="match status" value="1"/>
</dbReference>
<gene>
    <name evidence="6" type="ORF">E0L32_012261</name>
</gene>
<evidence type="ECO:0000256" key="4">
    <source>
        <dbReference type="SAM" id="SignalP"/>
    </source>
</evidence>
<evidence type="ECO:0000256" key="1">
    <source>
        <dbReference type="ARBA" id="ARBA00010790"/>
    </source>
</evidence>
<dbReference type="PIRSF" id="PIRSF000137">
    <property type="entry name" value="Alcohol_oxidase"/>
    <property type="match status" value="1"/>
</dbReference>
<dbReference type="InterPro" id="IPR000172">
    <property type="entry name" value="GMC_OxRdtase_N"/>
</dbReference>
<dbReference type="RefSeq" id="XP_030998982.1">
    <property type="nucleotide sequence ID" value="XM_031135082.1"/>
</dbReference>
<dbReference type="Proteomes" id="UP000319257">
    <property type="component" value="Unassembled WGS sequence"/>
</dbReference>
<keyword evidence="3" id="KW-0285">Flavoprotein</keyword>
<evidence type="ECO:0000259" key="5">
    <source>
        <dbReference type="PROSITE" id="PS00624"/>
    </source>
</evidence>
<protein>
    <recommendedName>
        <fullName evidence="5">Glucose-methanol-choline oxidoreductase N-terminal domain-containing protein</fullName>
    </recommendedName>
</protein>
<dbReference type="Pfam" id="PF00732">
    <property type="entry name" value="GMC_oxred_N"/>
    <property type="match status" value="2"/>
</dbReference>
<sequence length="647" mass="70166">MMFRPFRVWAATVAAVLSLSSVASCYPQLQAEFSKRQIGCRNLKDSYDYIVIGGGQSGLVVANRLSEDPDATVLIVEYGYFDDRPMVLQPQSATSYPRQDLFNVTSVPQKGLGGSRQAVYAACVVGGGSTINGMMLNRGAADDYDNWEKLNNPGWGFNDLLPYFVKSTRFDAPAPQLQKEFNITWNESSYGSDGPIHVSYAPFQWPGVKIQYQGLVEAGAEPQLDGADGHAYGVFWYTVRTVHPILVAGQELTNQQSAVDNATVTRSYARNQYYDPVANRENLQILTGWRVNDITFDENKHATGIRMQKRGTEAGAQVITVKSKKEIVLTAGALHSPQVLQRSGIGPAALLEKAKIDVVVDLPGVGSNLQDHAVSGFSYRYTTDVEPNPTTTQAQNKTFAEWVQKEWKENRSGPMSQTTGNTAGLLPLKVVSPDRWEEIVAAYRAQNAADFLPGTYTAEQVRGYEAQRAILSDSMTRTDNAVVELPIQGTGSGALVLTKEVSRGTVLLDPADIYADPVLDYQTFVNPVDAAIAVENVRFARRLQQTPSVRALGPVEQVPGANVTSDEALLAVVRSSSGSSTAHISGTCAMMPREYGGVVDSELRVYGVGGLSVADSSIQPLIPGAHICATVYAVAEKAADLIKARHR</sequence>
<dbReference type="GO" id="GO:0016614">
    <property type="term" value="F:oxidoreductase activity, acting on CH-OH group of donors"/>
    <property type="evidence" value="ECO:0007669"/>
    <property type="project" value="InterPro"/>
</dbReference>
<keyword evidence="3" id="KW-0274">FAD</keyword>
<evidence type="ECO:0000256" key="2">
    <source>
        <dbReference type="PIRSR" id="PIRSR000137-1"/>
    </source>
</evidence>
<evidence type="ECO:0000313" key="6">
    <source>
        <dbReference type="EMBL" id="TPX17271.1"/>
    </source>
</evidence>
<dbReference type="InterPro" id="IPR012132">
    <property type="entry name" value="GMC_OxRdtase"/>
</dbReference>
<name>A0A507BJN3_9PEZI</name>
<dbReference type="InParanoid" id="A0A507BJN3"/>
<dbReference type="SUPFAM" id="SSF54373">
    <property type="entry name" value="FAD-linked reductases, C-terminal domain"/>
    <property type="match status" value="1"/>
</dbReference>
<dbReference type="SUPFAM" id="SSF51905">
    <property type="entry name" value="FAD/NAD(P)-binding domain"/>
    <property type="match status" value="1"/>
</dbReference>
<comment type="cofactor">
    <cofactor evidence="3">
        <name>FAD</name>
        <dbReference type="ChEBI" id="CHEBI:57692"/>
    </cofactor>
</comment>
<comment type="caution">
    <text evidence="6">The sequence shown here is derived from an EMBL/GenBank/DDBJ whole genome shotgun (WGS) entry which is preliminary data.</text>
</comment>
<dbReference type="InterPro" id="IPR007867">
    <property type="entry name" value="GMC_OxRtase_C"/>
</dbReference>
<dbReference type="Gene3D" id="3.50.50.60">
    <property type="entry name" value="FAD/NAD(P)-binding domain"/>
    <property type="match status" value="1"/>
</dbReference>
<dbReference type="PANTHER" id="PTHR11552:SF115">
    <property type="entry name" value="DEHYDROGENASE XPTC-RELATED"/>
    <property type="match status" value="1"/>
</dbReference>
<dbReference type="GeneID" id="41979708"/>
<organism evidence="6 7">
    <name type="scientific">Thyridium curvatum</name>
    <dbReference type="NCBI Taxonomy" id="1093900"/>
    <lineage>
        <taxon>Eukaryota</taxon>
        <taxon>Fungi</taxon>
        <taxon>Dikarya</taxon>
        <taxon>Ascomycota</taxon>
        <taxon>Pezizomycotina</taxon>
        <taxon>Sordariomycetes</taxon>
        <taxon>Sordariomycetidae</taxon>
        <taxon>Thyridiales</taxon>
        <taxon>Thyridiaceae</taxon>
        <taxon>Thyridium</taxon>
    </lineage>
</organism>
<dbReference type="PANTHER" id="PTHR11552">
    <property type="entry name" value="GLUCOSE-METHANOL-CHOLINE GMC OXIDOREDUCTASE"/>
    <property type="match status" value="1"/>
</dbReference>
<feature type="binding site" evidence="3">
    <location>
        <position position="124"/>
    </location>
    <ligand>
        <name>FAD</name>
        <dbReference type="ChEBI" id="CHEBI:57692"/>
    </ligand>
</feature>
<feature type="domain" description="Glucose-methanol-choline oxidoreductase N-terminal" evidence="5">
    <location>
        <begin position="332"/>
        <end position="346"/>
    </location>
</feature>
<dbReference type="Pfam" id="PF05199">
    <property type="entry name" value="GMC_oxred_C"/>
    <property type="match status" value="1"/>
</dbReference>
<dbReference type="AlphaFoldDB" id="A0A507BJN3"/>